<dbReference type="InterPro" id="IPR007320">
    <property type="entry name" value="PDCD2_C"/>
</dbReference>
<gene>
    <name evidence="3" type="ORF">SI8410_09012535</name>
</gene>
<keyword evidence="4" id="KW-1185">Reference proteome</keyword>
<evidence type="ECO:0000259" key="2">
    <source>
        <dbReference type="Pfam" id="PF04194"/>
    </source>
</evidence>
<dbReference type="AlphaFoldDB" id="A0A7I8KVM9"/>
<dbReference type="Pfam" id="PF04194">
    <property type="entry name" value="PDCD2_C"/>
    <property type="match status" value="1"/>
</dbReference>
<evidence type="ECO:0000313" key="3">
    <source>
        <dbReference type="EMBL" id="CAA7401857.1"/>
    </source>
</evidence>
<sequence length="362" mass="40879">MRETGRVVLGMPGPWAEDNHEVADHYTTKIGGVPDWPTLDINPDMVKCRLCGERLYLVAQVYSPISSGSSKVEDRTIYVLGCPRPKCASSCDGWRTLRVQKARSESQSRARIQDGKLPDEQLTSTSSSVNDWWATGDASDEEMDLMKLSQAISEASSLVHCTKKQNEPIFSEVVPKMKPICNDSSIHVLPCFYLYEEEEKFSDRINNIHQQCSSLSIKDSPSLPADFPDEERWEAESYEYDRALGADRTYLKFKKRLEAHPEQCIRYSLGGRPLVAAKGLEEPSSCEICGAQRHYEMQLMPPLLFFLQQAADGRSPCSLGDWSWMTVIIYTCSKNCFRRSSKDKTGGDCWAVAEESTVVQWE</sequence>
<dbReference type="OrthoDB" id="366284at2759"/>
<feature type="region of interest" description="Disordered" evidence="1">
    <location>
        <begin position="105"/>
        <end position="124"/>
    </location>
</feature>
<accession>A0A7I8KVM9</accession>
<proteinExistence type="predicted"/>
<dbReference type="PANTHER" id="PTHR47762:SF2">
    <property type="entry name" value="OS04G0640800 PROTEIN"/>
    <property type="match status" value="1"/>
</dbReference>
<evidence type="ECO:0000313" key="4">
    <source>
        <dbReference type="Proteomes" id="UP000663760"/>
    </source>
</evidence>
<dbReference type="EMBL" id="LR746272">
    <property type="protein sequence ID" value="CAA7401857.1"/>
    <property type="molecule type" value="Genomic_DNA"/>
</dbReference>
<dbReference type="GO" id="GO:0005737">
    <property type="term" value="C:cytoplasm"/>
    <property type="evidence" value="ECO:0007669"/>
    <property type="project" value="InterPro"/>
</dbReference>
<feature type="domain" description="Programmed cell death protein 2 C-terminal" evidence="2">
    <location>
        <begin position="247"/>
        <end position="361"/>
    </location>
</feature>
<dbReference type="Proteomes" id="UP000663760">
    <property type="component" value="Chromosome 9"/>
</dbReference>
<name>A0A7I8KVM9_SPIIN</name>
<dbReference type="PANTHER" id="PTHR47762">
    <property type="entry name" value="OSJNBB0079B02.4 PROTEIN"/>
    <property type="match status" value="1"/>
</dbReference>
<evidence type="ECO:0000256" key="1">
    <source>
        <dbReference type="SAM" id="MobiDB-lite"/>
    </source>
</evidence>
<reference evidence="3" key="1">
    <citation type="submission" date="2020-02" db="EMBL/GenBank/DDBJ databases">
        <authorList>
            <person name="Scholz U."/>
            <person name="Mascher M."/>
            <person name="Fiebig A."/>
        </authorList>
    </citation>
    <scope>NUCLEOTIDE SEQUENCE</scope>
</reference>
<protein>
    <recommendedName>
        <fullName evidence="2">Programmed cell death protein 2 C-terminal domain-containing protein</fullName>
    </recommendedName>
</protein>
<feature type="compositionally biased region" description="Basic and acidic residues" evidence="1">
    <location>
        <begin position="105"/>
        <end position="119"/>
    </location>
</feature>
<organism evidence="3 4">
    <name type="scientific">Spirodela intermedia</name>
    <name type="common">Intermediate duckweed</name>
    <dbReference type="NCBI Taxonomy" id="51605"/>
    <lineage>
        <taxon>Eukaryota</taxon>
        <taxon>Viridiplantae</taxon>
        <taxon>Streptophyta</taxon>
        <taxon>Embryophyta</taxon>
        <taxon>Tracheophyta</taxon>
        <taxon>Spermatophyta</taxon>
        <taxon>Magnoliopsida</taxon>
        <taxon>Liliopsida</taxon>
        <taxon>Araceae</taxon>
        <taxon>Lemnoideae</taxon>
        <taxon>Spirodela</taxon>
    </lineage>
</organism>